<dbReference type="AlphaFoldDB" id="A0A8C2FGF3"/>
<dbReference type="InterPro" id="IPR036179">
    <property type="entry name" value="Ig-like_dom_sf"/>
</dbReference>
<evidence type="ECO:0000256" key="1">
    <source>
        <dbReference type="ARBA" id="ARBA00022737"/>
    </source>
</evidence>
<dbReference type="FunFam" id="2.60.40.10:FF:000038">
    <property type="entry name" value="Neuronal cell adhesion molecule"/>
    <property type="match status" value="1"/>
</dbReference>
<dbReference type="Ensembl" id="ENSCCRT00020061128.1">
    <property type="protein sequence ID" value="ENSCCRP00020055524.1"/>
    <property type="gene ID" value="ENSCCRG00020026032.1"/>
</dbReference>
<dbReference type="Pfam" id="PF13927">
    <property type="entry name" value="Ig_3"/>
    <property type="match status" value="1"/>
</dbReference>
<sequence length="147" mass="16726">MKPNSGTLVIDISGEKAEAYEGVYQCIARNEHGSALSNNIVIRQSRSPLWSKERIEPITVQRGMSLVLQCRPPAGLPPPIIFWMDNNFQRLPQNSRVSQALNGDLYFSNVLMDDNRNDYICYARFPHTQTIQQKQPITVNVLDSKCF</sequence>
<dbReference type="PANTHER" id="PTHR12231:SF257">
    <property type="entry name" value="NEURAL CELL ADHESION MOLECULE L1-LIKE PROTEIN"/>
    <property type="match status" value="1"/>
</dbReference>
<dbReference type="PROSITE" id="PS50835">
    <property type="entry name" value="IG_LIKE"/>
    <property type="match status" value="1"/>
</dbReference>
<evidence type="ECO:0000256" key="3">
    <source>
        <dbReference type="ARBA" id="ARBA00023319"/>
    </source>
</evidence>
<keyword evidence="1" id="KW-0677">Repeat</keyword>
<dbReference type="InterPro" id="IPR003599">
    <property type="entry name" value="Ig_sub"/>
</dbReference>
<dbReference type="PANTHER" id="PTHR12231">
    <property type="entry name" value="CTX-RELATED TYPE I TRANSMEMBRANE PROTEIN"/>
    <property type="match status" value="1"/>
</dbReference>
<name>A0A8C2FGF3_CYPCA</name>
<dbReference type="InterPro" id="IPR007110">
    <property type="entry name" value="Ig-like_dom"/>
</dbReference>
<feature type="domain" description="Ig-like" evidence="4">
    <location>
        <begin position="48"/>
        <end position="138"/>
    </location>
</feature>
<accession>A0A8C2FGF3</accession>
<evidence type="ECO:0000259" key="4">
    <source>
        <dbReference type="PROSITE" id="PS50835"/>
    </source>
</evidence>
<dbReference type="InterPro" id="IPR051170">
    <property type="entry name" value="Neural/epithelial_adhesion"/>
</dbReference>
<dbReference type="GO" id="GO:0043005">
    <property type="term" value="C:neuron projection"/>
    <property type="evidence" value="ECO:0007669"/>
    <property type="project" value="TreeGrafter"/>
</dbReference>
<organism evidence="5 6">
    <name type="scientific">Cyprinus carpio</name>
    <name type="common">Common carp</name>
    <dbReference type="NCBI Taxonomy" id="7962"/>
    <lineage>
        <taxon>Eukaryota</taxon>
        <taxon>Metazoa</taxon>
        <taxon>Chordata</taxon>
        <taxon>Craniata</taxon>
        <taxon>Vertebrata</taxon>
        <taxon>Euteleostomi</taxon>
        <taxon>Actinopterygii</taxon>
        <taxon>Neopterygii</taxon>
        <taxon>Teleostei</taxon>
        <taxon>Ostariophysi</taxon>
        <taxon>Cypriniformes</taxon>
        <taxon>Cyprinidae</taxon>
        <taxon>Cyprininae</taxon>
        <taxon>Cyprinus</taxon>
    </lineage>
</organism>
<keyword evidence="2" id="KW-1015">Disulfide bond</keyword>
<dbReference type="Proteomes" id="UP000694701">
    <property type="component" value="Unplaced"/>
</dbReference>
<evidence type="ECO:0000313" key="6">
    <source>
        <dbReference type="Proteomes" id="UP000694701"/>
    </source>
</evidence>
<dbReference type="Gene3D" id="2.60.40.10">
    <property type="entry name" value="Immunoglobulins"/>
    <property type="match status" value="2"/>
</dbReference>
<protein>
    <recommendedName>
        <fullName evidence="4">Ig-like domain-containing protein</fullName>
    </recommendedName>
</protein>
<reference evidence="5" key="1">
    <citation type="submission" date="2025-08" db="UniProtKB">
        <authorList>
            <consortium name="Ensembl"/>
        </authorList>
    </citation>
    <scope>IDENTIFICATION</scope>
</reference>
<keyword evidence="3" id="KW-0393">Immunoglobulin domain</keyword>
<proteinExistence type="predicted"/>
<evidence type="ECO:0000313" key="5">
    <source>
        <dbReference type="Ensembl" id="ENSCCRP00020055524.1"/>
    </source>
</evidence>
<evidence type="ECO:0000256" key="2">
    <source>
        <dbReference type="ARBA" id="ARBA00023157"/>
    </source>
</evidence>
<dbReference type="SMART" id="SM00409">
    <property type="entry name" value="IG"/>
    <property type="match status" value="1"/>
</dbReference>
<dbReference type="SUPFAM" id="SSF48726">
    <property type="entry name" value="Immunoglobulin"/>
    <property type="match status" value="1"/>
</dbReference>
<dbReference type="InterPro" id="IPR013783">
    <property type="entry name" value="Ig-like_fold"/>
</dbReference>